<feature type="transmembrane region" description="Helical" evidence="10">
    <location>
        <begin position="92"/>
        <end position="113"/>
    </location>
</feature>
<dbReference type="GO" id="GO:0005254">
    <property type="term" value="F:chloride channel activity"/>
    <property type="evidence" value="ECO:0007669"/>
    <property type="project" value="UniProtKB-KW"/>
</dbReference>
<reference evidence="11 12" key="1">
    <citation type="submission" date="2019-03" db="EMBL/GenBank/DDBJ databases">
        <title>Genomic Encyclopedia of Type Strains, Phase IV (KMG-IV): sequencing the most valuable type-strain genomes for metagenomic binning, comparative biology and taxonomic classification.</title>
        <authorList>
            <person name="Goeker M."/>
        </authorList>
    </citation>
    <scope>NUCLEOTIDE SEQUENCE [LARGE SCALE GENOMIC DNA]</scope>
    <source>
        <strain evidence="11 12">DSM 103428</strain>
    </source>
</reference>
<keyword evidence="12" id="KW-1185">Reference proteome</keyword>
<feature type="transmembrane region" description="Helical" evidence="10">
    <location>
        <begin position="187"/>
        <end position="212"/>
    </location>
</feature>
<feature type="transmembrane region" description="Helical" evidence="10">
    <location>
        <begin position="384"/>
        <end position="402"/>
    </location>
</feature>
<dbReference type="PANTHER" id="PTHR43427:SF6">
    <property type="entry name" value="CHLORIDE CHANNEL PROTEIN CLC-E"/>
    <property type="match status" value="1"/>
</dbReference>
<evidence type="ECO:0000256" key="9">
    <source>
        <dbReference type="ARBA" id="ARBA00023303"/>
    </source>
</evidence>
<evidence type="ECO:0000256" key="4">
    <source>
        <dbReference type="ARBA" id="ARBA00022989"/>
    </source>
</evidence>
<evidence type="ECO:0000256" key="6">
    <source>
        <dbReference type="ARBA" id="ARBA00023136"/>
    </source>
</evidence>
<dbReference type="PRINTS" id="PR00762">
    <property type="entry name" value="CLCHANNEL"/>
</dbReference>
<feature type="transmembrane region" description="Helical" evidence="10">
    <location>
        <begin position="423"/>
        <end position="441"/>
    </location>
</feature>
<keyword evidence="5" id="KW-0406">Ion transport</keyword>
<dbReference type="EMBL" id="SMGK01000005">
    <property type="protein sequence ID" value="TCK71597.1"/>
    <property type="molecule type" value="Genomic_DNA"/>
</dbReference>
<protein>
    <submittedName>
        <fullName evidence="11">H+/Cl-antiporter ClcA</fullName>
    </submittedName>
</protein>
<comment type="caution">
    <text evidence="11">The sequence shown here is derived from an EMBL/GenBank/DDBJ whole genome shotgun (WGS) entry which is preliminary data.</text>
</comment>
<keyword evidence="7" id="KW-0869">Chloride channel</keyword>
<feature type="transmembrane region" description="Helical" evidence="10">
    <location>
        <begin position="358"/>
        <end position="378"/>
    </location>
</feature>
<accession>A0A4R1L3G1</accession>
<organism evidence="11 12">
    <name type="scientific">Acidipila rosea</name>
    <dbReference type="NCBI Taxonomy" id="768535"/>
    <lineage>
        <taxon>Bacteria</taxon>
        <taxon>Pseudomonadati</taxon>
        <taxon>Acidobacteriota</taxon>
        <taxon>Terriglobia</taxon>
        <taxon>Terriglobales</taxon>
        <taxon>Acidobacteriaceae</taxon>
        <taxon>Acidipila</taxon>
    </lineage>
</organism>
<evidence type="ECO:0000313" key="12">
    <source>
        <dbReference type="Proteomes" id="UP000295210"/>
    </source>
</evidence>
<feature type="transmembrane region" description="Helical" evidence="10">
    <location>
        <begin position="260"/>
        <end position="280"/>
    </location>
</feature>
<dbReference type="InterPro" id="IPR050368">
    <property type="entry name" value="ClC-type_chloride_channel"/>
</dbReference>
<keyword evidence="8" id="KW-0868">Chloride</keyword>
<dbReference type="InterPro" id="IPR014743">
    <property type="entry name" value="Cl-channel_core"/>
</dbReference>
<gene>
    <name evidence="11" type="ORF">C7378_2877</name>
</gene>
<evidence type="ECO:0000313" key="11">
    <source>
        <dbReference type="EMBL" id="TCK71597.1"/>
    </source>
</evidence>
<dbReference type="Pfam" id="PF00654">
    <property type="entry name" value="Voltage_CLC"/>
    <property type="match status" value="1"/>
</dbReference>
<keyword evidence="4 10" id="KW-1133">Transmembrane helix</keyword>
<dbReference type="SUPFAM" id="SSF81340">
    <property type="entry name" value="Clc chloride channel"/>
    <property type="match status" value="1"/>
</dbReference>
<dbReference type="Gene3D" id="1.10.3080.10">
    <property type="entry name" value="Clc chloride channel"/>
    <property type="match status" value="1"/>
</dbReference>
<dbReference type="PANTHER" id="PTHR43427">
    <property type="entry name" value="CHLORIDE CHANNEL PROTEIN CLC-E"/>
    <property type="match status" value="1"/>
</dbReference>
<keyword evidence="3 10" id="KW-0812">Transmembrane</keyword>
<name>A0A4R1L3G1_9BACT</name>
<dbReference type="OrthoDB" id="112446at2"/>
<keyword evidence="2" id="KW-0813">Transport</keyword>
<evidence type="ECO:0000256" key="5">
    <source>
        <dbReference type="ARBA" id="ARBA00023065"/>
    </source>
</evidence>
<feature type="transmembrane region" description="Helical" evidence="10">
    <location>
        <begin position="292"/>
        <end position="312"/>
    </location>
</feature>
<proteinExistence type="predicted"/>
<dbReference type="InterPro" id="IPR001807">
    <property type="entry name" value="ClC"/>
</dbReference>
<evidence type="ECO:0000256" key="2">
    <source>
        <dbReference type="ARBA" id="ARBA00022448"/>
    </source>
</evidence>
<sequence length="474" mass="49867">MAWLLLSLAEGSSKTVPSLVWFLMAKRAENTGAIPTTLASPGASRFWLAVCLIGVTTGLAAAALTRLLEIVQHVVWHGSGTNILAAARQASFARHVTVLLAAAILTGAGQLLLKHLSSGNGIDTTAAIWFHAGRMPAWRTLGSAVLSIFDVAMGASMGREGAPKQAGAVFANLFADTGRLSDEQRSLLVACGAGAGMGAAYGVPLGGALFSLEVMRGKLALRFVLPALLASLIATGVSWIALPNTPTYIIPSFPLSASGMVWAIVAAPFFAFASILYLRLVRWADKGKPRGWQRFIAPVIVLGLLGVASVRFPEILGNGKDLSQLLFTDQVGLRLVLALLLLKPLATILCMRSGVPGGLFTPSLTFGALLGAGLGYAWSALWPGVPLGFFALLGAGAVLSATTQGPISTVVLMLELTGRDRSFILPLILIAALSTLIARSIEPRSIYDARLSDEQIESRQKMREQEPNEIGIPQ</sequence>
<feature type="transmembrane region" description="Helical" evidence="10">
    <location>
        <begin position="332"/>
        <end position="351"/>
    </location>
</feature>
<dbReference type="GO" id="GO:0034707">
    <property type="term" value="C:chloride channel complex"/>
    <property type="evidence" value="ECO:0007669"/>
    <property type="project" value="UniProtKB-KW"/>
</dbReference>
<dbReference type="Proteomes" id="UP000295210">
    <property type="component" value="Unassembled WGS sequence"/>
</dbReference>
<comment type="subcellular location">
    <subcellularLocation>
        <location evidence="1">Membrane</location>
        <topology evidence="1">Multi-pass membrane protein</topology>
    </subcellularLocation>
</comment>
<feature type="transmembrane region" description="Helical" evidence="10">
    <location>
        <begin position="219"/>
        <end position="240"/>
    </location>
</feature>
<dbReference type="AlphaFoldDB" id="A0A4R1L3G1"/>
<evidence type="ECO:0000256" key="8">
    <source>
        <dbReference type="ARBA" id="ARBA00023214"/>
    </source>
</evidence>
<evidence type="ECO:0000256" key="7">
    <source>
        <dbReference type="ARBA" id="ARBA00023173"/>
    </source>
</evidence>
<keyword evidence="6 10" id="KW-0472">Membrane</keyword>
<evidence type="ECO:0000256" key="1">
    <source>
        <dbReference type="ARBA" id="ARBA00004141"/>
    </source>
</evidence>
<keyword evidence="9" id="KW-0407">Ion channel</keyword>
<evidence type="ECO:0000256" key="10">
    <source>
        <dbReference type="SAM" id="Phobius"/>
    </source>
</evidence>
<feature type="transmembrane region" description="Helical" evidence="10">
    <location>
        <begin position="46"/>
        <end position="71"/>
    </location>
</feature>
<evidence type="ECO:0000256" key="3">
    <source>
        <dbReference type="ARBA" id="ARBA00022692"/>
    </source>
</evidence>